<dbReference type="PANTHER" id="PTHR43051:SF1">
    <property type="entry name" value="POLYNUCLEOTIDE ADENYLYLTRANSFERASE FAMILY PROTEIN"/>
    <property type="match status" value="1"/>
</dbReference>
<evidence type="ECO:0000313" key="14">
    <source>
        <dbReference type="Proteomes" id="UP000661077"/>
    </source>
</evidence>
<dbReference type="EC" id="2.7.7.19" evidence="7"/>
<evidence type="ECO:0000256" key="4">
    <source>
        <dbReference type="ARBA" id="ARBA00022840"/>
    </source>
</evidence>
<gene>
    <name evidence="7 13" type="primary">pcnB</name>
    <name evidence="13" type="ORF">JM946_28800</name>
</gene>
<sequence length="454" mass="51551">MNDNNFPAEIIDEASAPHVVAREHHPISRANISSNALKVLYRLKEAGYQAFLVGGAVRDLLLGLQPKDFDVATNAHPDQVKQLFRNCRLIGRRFHLAHVRFGYEIIEVATFRAAHTTIDEDNSVDEAGHRVLDERGRILRDNLYGTIEEDVWRRDFTANALYYNISDFSVWDYVGGYEDAQARVLRLIGDPETRYREDPVRMLRAVRFAAKLNFGIHIDTATPIPKLAWMLDGVPPARLFDEVNKMFLAGYAIRSFELLWDLGLLEHLFPDLAAALNADRNSLAARVLRLGLEGTDERVRADKSVTPTFLFAVLLWPSIQQAFAKLKPEQGADLQALLAACDQVTARQQARVAVPKRFTLPLREIVGLQPRFAYREGRRALRLLDHPRFRAAYDFLLLRAAAGEVDQELAQWWTDIQTMSVEQRTAMVEQGGSGAPEGGQRRRRRRRRPRPPAA</sequence>
<dbReference type="Gene3D" id="3.30.460.10">
    <property type="entry name" value="Beta Polymerase, domain 2"/>
    <property type="match status" value="1"/>
</dbReference>
<dbReference type="EMBL" id="JAEVLS010000009">
    <property type="protein sequence ID" value="MBM0108750.1"/>
    <property type="molecule type" value="Genomic_DNA"/>
</dbReference>
<dbReference type="InterPro" id="IPR002646">
    <property type="entry name" value="PolA_pol_head_dom"/>
</dbReference>
<comment type="similarity">
    <text evidence="7 8">Belongs to the tRNA nucleotidyltransferase/poly(A) polymerase family.</text>
</comment>
<keyword evidence="4 7" id="KW-0067">ATP-binding</keyword>
<evidence type="ECO:0000256" key="6">
    <source>
        <dbReference type="ARBA" id="ARBA00023163"/>
    </source>
</evidence>
<reference evidence="13 14" key="1">
    <citation type="journal article" date="2021" name="Int. J. Syst. Evol. Microbiol.">
        <title>Steroidobacter gossypii sp. nov., isolated from soil of cotton cropping field.</title>
        <authorList>
            <person name="Huang R."/>
            <person name="Yang S."/>
            <person name="Zhen C."/>
            <person name="Liu W."/>
        </authorList>
    </citation>
    <scope>NUCLEOTIDE SEQUENCE [LARGE SCALE GENOMIC DNA]</scope>
    <source>
        <strain evidence="13 14">S1-65</strain>
    </source>
</reference>
<feature type="active site" evidence="7">
    <location>
        <position position="70"/>
    </location>
</feature>
<dbReference type="InterPro" id="IPR052191">
    <property type="entry name" value="tRNA_ntf/polyA_polymerase_I"/>
</dbReference>
<feature type="compositionally biased region" description="Basic residues" evidence="9">
    <location>
        <begin position="441"/>
        <end position="454"/>
    </location>
</feature>
<dbReference type="Pfam" id="PF12626">
    <property type="entry name" value="PolyA_pol_arg_C"/>
    <property type="match status" value="1"/>
</dbReference>
<evidence type="ECO:0000256" key="5">
    <source>
        <dbReference type="ARBA" id="ARBA00022884"/>
    </source>
</evidence>
<evidence type="ECO:0000256" key="7">
    <source>
        <dbReference type="HAMAP-Rule" id="MF_00957"/>
    </source>
</evidence>
<feature type="domain" description="tRNA nucleotidyltransferase/poly(A) polymerase RNA and SrmB- binding" evidence="12">
    <location>
        <begin position="213"/>
        <end position="275"/>
    </location>
</feature>
<dbReference type="CDD" id="cd05398">
    <property type="entry name" value="NT_ClassII-CCAase"/>
    <property type="match status" value="1"/>
</dbReference>
<keyword evidence="5 7" id="KW-0694">RNA-binding</keyword>
<comment type="function">
    <text evidence="7">Adds poly(A) tail to the 3' end of many RNAs, which usually targets these RNAs for decay. Plays a significant role in the global control of gene expression, through influencing the rate of transcript degradation, and in the general RNA quality control.</text>
</comment>
<evidence type="ECO:0000259" key="11">
    <source>
        <dbReference type="Pfam" id="PF12626"/>
    </source>
</evidence>
<dbReference type="Proteomes" id="UP000661077">
    <property type="component" value="Unassembled WGS sequence"/>
</dbReference>
<evidence type="ECO:0000256" key="8">
    <source>
        <dbReference type="RuleBase" id="RU003953"/>
    </source>
</evidence>
<proteinExistence type="inferred from homology"/>
<dbReference type="InterPro" id="IPR025866">
    <property type="entry name" value="PolyA_pol_arg_C_dom"/>
</dbReference>
<dbReference type="HAMAP" id="MF_00957">
    <property type="entry name" value="PolyA_pol"/>
    <property type="match status" value="1"/>
</dbReference>
<feature type="active site" evidence="7">
    <location>
        <position position="155"/>
    </location>
</feature>
<feature type="active site" evidence="7">
    <location>
        <position position="68"/>
    </location>
</feature>
<keyword evidence="6 7" id="KW-0804">Transcription</keyword>
<dbReference type="InterPro" id="IPR010206">
    <property type="entry name" value="PolA_pol_I"/>
</dbReference>
<name>A0ABS1X6D3_9GAMM</name>
<keyword evidence="1 7" id="KW-0507">mRNA processing</keyword>
<dbReference type="RefSeq" id="WP_203170917.1">
    <property type="nucleotide sequence ID" value="NZ_JAEVLS010000009.1"/>
</dbReference>
<keyword evidence="3 7" id="KW-0547">Nucleotide-binding</keyword>
<dbReference type="SUPFAM" id="SSF81301">
    <property type="entry name" value="Nucleotidyltransferase"/>
    <property type="match status" value="1"/>
</dbReference>
<evidence type="ECO:0000256" key="9">
    <source>
        <dbReference type="SAM" id="MobiDB-lite"/>
    </source>
</evidence>
<comment type="caution">
    <text evidence="13">The sequence shown here is derived from an EMBL/GenBank/DDBJ whole genome shotgun (WGS) entry which is preliminary data.</text>
</comment>
<keyword evidence="13" id="KW-0548">Nucleotidyltransferase</keyword>
<feature type="domain" description="Polymerase A arginine-rich C-terminal" evidence="11">
    <location>
        <begin position="333"/>
        <end position="448"/>
    </location>
</feature>
<organism evidence="13 14">
    <name type="scientific">Steroidobacter gossypii</name>
    <dbReference type="NCBI Taxonomy" id="2805490"/>
    <lineage>
        <taxon>Bacteria</taxon>
        <taxon>Pseudomonadati</taxon>
        <taxon>Pseudomonadota</taxon>
        <taxon>Gammaproteobacteria</taxon>
        <taxon>Steroidobacterales</taxon>
        <taxon>Steroidobacteraceae</taxon>
        <taxon>Steroidobacter</taxon>
    </lineage>
</organism>
<evidence type="ECO:0000256" key="2">
    <source>
        <dbReference type="ARBA" id="ARBA00022679"/>
    </source>
</evidence>
<evidence type="ECO:0000259" key="12">
    <source>
        <dbReference type="Pfam" id="PF12627"/>
    </source>
</evidence>
<dbReference type="GO" id="GO:1990817">
    <property type="term" value="F:poly(A) RNA polymerase activity"/>
    <property type="evidence" value="ECO:0007669"/>
    <property type="project" value="UniProtKB-EC"/>
</dbReference>
<protein>
    <recommendedName>
        <fullName evidence="7">Poly(A) polymerase I</fullName>
        <shortName evidence="7">PAP I</shortName>
        <ecNumber evidence="7">2.7.7.19</ecNumber>
    </recommendedName>
</protein>
<dbReference type="Gene3D" id="1.10.3090.10">
    <property type="entry name" value="cca-adding enzyme, domain 2"/>
    <property type="match status" value="1"/>
</dbReference>
<evidence type="ECO:0000313" key="13">
    <source>
        <dbReference type="EMBL" id="MBM0108750.1"/>
    </source>
</evidence>
<dbReference type="Pfam" id="PF01743">
    <property type="entry name" value="PolyA_pol"/>
    <property type="match status" value="1"/>
</dbReference>
<evidence type="ECO:0000256" key="1">
    <source>
        <dbReference type="ARBA" id="ARBA00022664"/>
    </source>
</evidence>
<dbReference type="InterPro" id="IPR043519">
    <property type="entry name" value="NT_sf"/>
</dbReference>
<dbReference type="NCBIfam" id="TIGR01942">
    <property type="entry name" value="pcnB"/>
    <property type="match status" value="1"/>
</dbReference>
<comment type="catalytic activity">
    <reaction evidence="7">
        <text>RNA(n) + ATP = RNA(n)-3'-adenine ribonucleotide + diphosphate</text>
        <dbReference type="Rhea" id="RHEA:11332"/>
        <dbReference type="Rhea" id="RHEA-COMP:14527"/>
        <dbReference type="Rhea" id="RHEA-COMP:17347"/>
        <dbReference type="ChEBI" id="CHEBI:30616"/>
        <dbReference type="ChEBI" id="CHEBI:33019"/>
        <dbReference type="ChEBI" id="CHEBI:140395"/>
        <dbReference type="ChEBI" id="CHEBI:173115"/>
        <dbReference type="EC" id="2.7.7.19"/>
    </reaction>
</comment>
<evidence type="ECO:0000259" key="10">
    <source>
        <dbReference type="Pfam" id="PF01743"/>
    </source>
</evidence>
<feature type="region of interest" description="Disordered" evidence="9">
    <location>
        <begin position="427"/>
        <end position="454"/>
    </location>
</feature>
<accession>A0ABS1X6D3</accession>
<dbReference type="InterPro" id="IPR032828">
    <property type="entry name" value="PolyA_RNA-bd"/>
</dbReference>
<evidence type="ECO:0000256" key="3">
    <source>
        <dbReference type="ARBA" id="ARBA00022741"/>
    </source>
</evidence>
<keyword evidence="2 7" id="KW-0808">Transferase</keyword>
<dbReference type="PANTHER" id="PTHR43051">
    <property type="entry name" value="POLYNUCLEOTIDE ADENYLYLTRANSFERASE FAMILY PROTEIN"/>
    <property type="match status" value="1"/>
</dbReference>
<keyword evidence="14" id="KW-1185">Reference proteome</keyword>
<feature type="domain" description="Poly A polymerase head" evidence="10">
    <location>
        <begin position="50"/>
        <end position="186"/>
    </location>
</feature>
<dbReference type="SUPFAM" id="SSF81891">
    <property type="entry name" value="Poly A polymerase C-terminal region-like"/>
    <property type="match status" value="1"/>
</dbReference>
<dbReference type="Pfam" id="PF12627">
    <property type="entry name" value="PolyA_pol_RNAbd"/>
    <property type="match status" value="1"/>
</dbReference>